<reference evidence="1 2" key="1">
    <citation type="submission" date="2024-12" db="EMBL/GenBank/DDBJ databases">
        <title>The unique morphological basis and parallel evolutionary history of personate flowers in Penstemon.</title>
        <authorList>
            <person name="Depatie T.H."/>
            <person name="Wessinger C.A."/>
        </authorList>
    </citation>
    <scope>NUCLEOTIDE SEQUENCE [LARGE SCALE GENOMIC DNA]</scope>
    <source>
        <strain evidence="1">WTNN_2</strain>
        <tissue evidence="1">Leaf</tissue>
    </source>
</reference>
<evidence type="ECO:0000313" key="2">
    <source>
        <dbReference type="Proteomes" id="UP001634393"/>
    </source>
</evidence>
<protein>
    <submittedName>
        <fullName evidence="1">Uncharacterized protein</fullName>
    </submittedName>
</protein>
<dbReference type="EMBL" id="JBJXBP010000006">
    <property type="protein sequence ID" value="KAL3826116.1"/>
    <property type="molecule type" value="Genomic_DNA"/>
</dbReference>
<accession>A0ABD3SNE9</accession>
<keyword evidence="2" id="KW-1185">Reference proteome</keyword>
<sequence length="138" mass="15849">MKIEAQGRFLDKIMDEYKNRTANTTLNKTYSPILSLPALSEESEQSNIKEFESDSEEVNTSEIRSKGDFWARKRIKIHDNFLPQTHEVPSFNAELQNLGLYSLDGMNNNVFVEQQIGFPWSVGPFESPLLPAIYHPLK</sequence>
<evidence type="ECO:0000313" key="1">
    <source>
        <dbReference type="EMBL" id="KAL3826116.1"/>
    </source>
</evidence>
<proteinExistence type="predicted"/>
<dbReference type="Proteomes" id="UP001634393">
    <property type="component" value="Unassembled WGS sequence"/>
</dbReference>
<gene>
    <name evidence="1" type="ORF">ACJIZ3_022145</name>
</gene>
<organism evidence="1 2">
    <name type="scientific">Penstemon smallii</name>
    <dbReference type="NCBI Taxonomy" id="265156"/>
    <lineage>
        <taxon>Eukaryota</taxon>
        <taxon>Viridiplantae</taxon>
        <taxon>Streptophyta</taxon>
        <taxon>Embryophyta</taxon>
        <taxon>Tracheophyta</taxon>
        <taxon>Spermatophyta</taxon>
        <taxon>Magnoliopsida</taxon>
        <taxon>eudicotyledons</taxon>
        <taxon>Gunneridae</taxon>
        <taxon>Pentapetalae</taxon>
        <taxon>asterids</taxon>
        <taxon>lamiids</taxon>
        <taxon>Lamiales</taxon>
        <taxon>Plantaginaceae</taxon>
        <taxon>Cheloneae</taxon>
        <taxon>Penstemon</taxon>
    </lineage>
</organism>
<comment type="caution">
    <text evidence="1">The sequence shown here is derived from an EMBL/GenBank/DDBJ whole genome shotgun (WGS) entry which is preliminary data.</text>
</comment>
<dbReference type="AlphaFoldDB" id="A0ABD3SNE9"/>
<name>A0ABD3SNE9_9LAMI</name>